<sequence>MKTYQKYLENYKRGFIGFNTLGILFQSCLGSAAAMLVLQNGTSLAQMVQLFFITIFCMGFNGSVLAQQKPKVVFNMLIATITVSTVIALLNLFII</sequence>
<dbReference type="PROSITE" id="PS51257">
    <property type="entry name" value="PROKAR_LIPOPROTEIN"/>
    <property type="match status" value="1"/>
</dbReference>
<organism evidence="2 3">
    <name type="scientific">Flavobacterium beibuense F44-8</name>
    <dbReference type="NCBI Taxonomy" id="1406840"/>
    <lineage>
        <taxon>Bacteria</taxon>
        <taxon>Pseudomonadati</taxon>
        <taxon>Bacteroidota</taxon>
        <taxon>Flavobacteriia</taxon>
        <taxon>Flavobacteriales</taxon>
        <taxon>Flavobacteriaceae</taxon>
        <taxon>Flavobacterium</taxon>
    </lineage>
</organism>
<feature type="transmembrane region" description="Helical" evidence="1">
    <location>
        <begin position="21"/>
        <end position="38"/>
    </location>
</feature>
<accession>A0A0A2M4E1</accession>
<reference evidence="2 3" key="1">
    <citation type="submission" date="2013-09" db="EMBL/GenBank/DDBJ databases">
        <authorList>
            <person name="Zeng Z."/>
            <person name="Chen C."/>
        </authorList>
    </citation>
    <scope>NUCLEOTIDE SEQUENCE [LARGE SCALE GENOMIC DNA]</scope>
    <source>
        <strain evidence="2 3">F44-8</strain>
    </source>
</reference>
<dbReference type="AlphaFoldDB" id="A0A0A2M4E1"/>
<evidence type="ECO:0000313" key="3">
    <source>
        <dbReference type="Proteomes" id="UP000030129"/>
    </source>
</evidence>
<feature type="transmembrane region" description="Helical" evidence="1">
    <location>
        <begin position="44"/>
        <end position="65"/>
    </location>
</feature>
<name>A0A0A2M4E1_9FLAO</name>
<comment type="caution">
    <text evidence="2">The sequence shown here is derived from an EMBL/GenBank/DDBJ whole genome shotgun (WGS) entry which is preliminary data.</text>
</comment>
<proteinExistence type="predicted"/>
<gene>
    <name evidence="2" type="ORF">Q763_03885</name>
</gene>
<evidence type="ECO:0000313" key="2">
    <source>
        <dbReference type="EMBL" id="KGO83160.1"/>
    </source>
</evidence>
<dbReference type="RefSeq" id="WP_035131396.1">
    <property type="nucleotide sequence ID" value="NZ_JRLV01000004.1"/>
</dbReference>
<keyword evidence="1" id="KW-1133">Transmembrane helix</keyword>
<dbReference type="Proteomes" id="UP000030129">
    <property type="component" value="Unassembled WGS sequence"/>
</dbReference>
<dbReference type="eggNOG" id="ENOG50331UG">
    <property type="taxonomic scope" value="Bacteria"/>
</dbReference>
<dbReference type="STRING" id="1406840.Q763_03885"/>
<keyword evidence="1" id="KW-0812">Transmembrane</keyword>
<dbReference type="EMBL" id="JRLV01000004">
    <property type="protein sequence ID" value="KGO83160.1"/>
    <property type="molecule type" value="Genomic_DNA"/>
</dbReference>
<keyword evidence="1" id="KW-0472">Membrane</keyword>
<feature type="transmembrane region" description="Helical" evidence="1">
    <location>
        <begin position="72"/>
        <end position="94"/>
    </location>
</feature>
<evidence type="ECO:0000256" key="1">
    <source>
        <dbReference type="SAM" id="Phobius"/>
    </source>
</evidence>
<protein>
    <submittedName>
        <fullName evidence="2">Uncharacterized protein</fullName>
    </submittedName>
</protein>
<keyword evidence="3" id="KW-1185">Reference proteome</keyword>